<sequence>MERRSCAVIRHVAFEDLGCWEDELPRLGYEVTYLDAGVDDLAPFRDADLGIVLGGPIGVDDASEYPNVPQEIALIRERLDSDLPTLGVCLGLQLMAAALGARVGRGTFEFGWKQVRPTPVGLAGPLRRVAGTPMLVWHGDEAELPEGAVLLASTDEVPVHAFSYGSSLAVQFHPEVDPKTFERWIIGNMVELRELEVSIPEYRAEMQERGAAAVYASLGLLRDYVAGL</sequence>
<dbReference type="SUPFAM" id="SSF52317">
    <property type="entry name" value="Class I glutamine amidotransferase-like"/>
    <property type="match status" value="1"/>
</dbReference>
<organism evidence="2 3">
    <name type="scientific">Demequina zhanjiangensis</name>
    <dbReference type="NCBI Taxonomy" id="3051659"/>
    <lineage>
        <taxon>Bacteria</taxon>
        <taxon>Bacillati</taxon>
        <taxon>Actinomycetota</taxon>
        <taxon>Actinomycetes</taxon>
        <taxon>Micrococcales</taxon>
        <taxon>Demequinaceae</taxon>
        <taxon>Demequina</taxon>
    </lineage>
</organism>
<dbReference type="CDD" id="cd01741">
    <property type="entry name" value="GATase1_1"/>
    <property type="match status" value="1"/>
</dbReference>
<dbReference type="PROSITE" id="PS51273">
    <property type="entry name" value="GATASE_TYPE_1"/>
    <property type="match status" value="1"/>
</dbReference>
<feature type="domain" description="Glutamine amidotransferase" evidence="1">
    <location>
        <begin position="28"/>
        <end position="188"/>
    </location>
</feature>
<keyword evidence="3" id="KW-1185">Reference proteome</keyword>
<dbReference type="RefSeq" id="WP_301125317.1">
    <property type="nucleotide sequence ID" value="NZ_JAUHPV010000001.1"/>
</dbReference>
<dbReference type="PANTHER" id="PTHR42695:SF5">
    <property type="entry name" value="GLUTAMINE AMIDOTRANSFERASE YLR126C-RELATED"/>
    <property type="match status" value="1"/>
</dbReference>
<dbReference type="Gene3D" id="3.40.50.880">
    <property type="match status" value="1"/>
</dbReference>
<evidence type="ECO:0000313" key="3">
    <source>
        <dbReference type="Proteomes" id="UP001172738"/>
    </source>
</evidence>
<accession>A0ABT8FXD2</accession>
<dbReference type="Proteomes" id="UP001172738">
    <property type="component" value="Unassembled WGS sequence"/>
</dbReference>
<dbReference type="InterPro" id="IPR017926">
    <property type="entry name" value="GATASE"/>
</dbReference>
<evidence type="ECO:0000259" key="1">
    <source>
        <dbReference type="Pfam" id="PF00117"/>
    </source>
</evidence>
<reference evidence="2" key="1">
    <citation type="submission" date="2023-06" db="EMBL/GenBank/DDBJ databases">
        <title>SYSU T00b26.</title>
        <authorList>
            <person name="Gao L."/>
            <person name="Fang B.-Z."/>
            <person name="Li W.-J."/>
        </authorList>
    </citation>
    <scope>NUCLEOTIDE SEQUENCE</scope>
    <source>
        <strain evidence="2">SYSU T00b26</strain>
    </source>
</reference>
<gene>
    <name evidence="2" type="ORF">QQX04_01000</name>
</gene>
<keyword evidence="2" id="KW-0378">Hydrolase</keyword>
<dbReference type="Pfam" id="PF00117">
    <property type="entry name" value="GATase"/>
    <property type="match status" value="1"/>
</dbReference>
<dbReference type="PANTHER" id="PTHR42695">
    <property type="entry name" value="GLUTAMINE AMIDOTRANSFERASE YLR126C-RELATED"/>
    <property type="match status" value="1"/>
</dbReference>
<proteinExistence type="predicted"/>
<evidence type="ECO:0000313" key="2">
    <source>
        <dbReference type="EMBL" id="MDN4471565.1"/>
    </source>
</evidence>
<comment type="caution">
    <text evidence="2">The sequence shown here is derived from an EMBL/GenBank/DDBJ whole genome shotgun (WGS) entry which is preliminary data.</text>
</comment>
<dbReference type="InterPro" id="IPR029062">
    <property type="entry name" value="Class_I_gatase-like"/>
</dbReference>
<dbReference type="EMBL" id="JAUHPV010000001">
    <property type="protein sequence ID" value="MDN4471565.1"/>
    <property type="molecule type" value="Genomic_DNA"/>
</dbReference>
<dbReference type="InterPro" id="IPR044992">
    <property type="entry name" value="ChyE-like"/>
</dbReference>
<name>A0ABT8FXD2_9MICO</name>
<dbReference type="GO" id="GO:0016787">
    <property type="term" value="F:hydrolase activity"/>
    <property type="evidence" value="ECO:0007669"/>
    <property type="project" value="UniProtKB-KW"/>
</dbReference>
<protein>
    <submittedName>
        <fullName evidence="2">Gamma-glutamyl-gamma-aminobutyrate hydrolase family protein</fullName>
    </submittedName>
</protein>